<evidence type="ECO:0000313" key="3">
    <source>
        <dbReference type="EMBL" id="AOA58377.1"/>
    </source>
</evidence>
<dbReference type="GO" id="GO:0004792">
    <property type="term" value="F:thiosulfate-cyanide sulfurtransferase activity"/>
    <property type="evidence" value="ECO:0007669"/>
    <property type="project" value="TreeGrafter"/>
</dbReference>
<accession>A0A1B2LZM5</accession>
<dbReference type="InterPro" id="IPR036873">
    <property type="entry name" value="Rhodanese-like_dom_sf"/>
</dbReference>
<dbReference type="RefSeq" id="WP_067554690.1">
    <property type="nucleotide sequence ID" value="NZ_CP016895.1"/>
</dbReference>
<dbReference type="PANTHER" id="PTHR44086">
    <property type="entry name" value="THIOSULFATE SULFURTRANSFERASE RDL2, MITOCHONDRIAL-RELATED"/>
    <property type="match status" value="1"/>
</dbReference>
<dbReference type="SMART" id="SM00450">
    <property type="entry name" value="RHOD"/>
    <property type="match status" value="1"/>
</dbReference>
<name>A0A1B2LZM5_9GAMM</name>
<dbReference type="Gene3D" id="3.40.250.10">
    <property type="entry name" value="Rhodanese-like domain"/>
    <property type="match status" value="1"/>
</dbReference>
<evidence type="ECO:0000313" key="4">
    <source>
        <dbReference type="Proteomes" id="UP000093391"/>
    </source>
</evidence>
<feature type="region of interest" description="Disordered" evidence="1">
    <location>
        <begin position="1"/>
        <end position="24"/>
    </location>
</feature>
<keyword evidence="4" id="KW-1185">Reference proteome</keyword>
<protein>
    <submittedName>
        <fullName evidence="3">Rhodanese</fullName>
    </submittedName>
</protein>
<dbReference type="Proteomes" id="UP000093391">
    <property type="component" value="Chromosome"/>
</dbReference>
<dbReference type="KEGG" id="ala:BFG52_08430"/>
<feature type="domain" description="Rhodanese" evidence="2">
    <location>
        <begin position="56"/>
        <end position="168"/>
    </location>
</feature>
<dbReference type="CDD" id="cd01522">
    <property type="entry name" value="RHOD_1"/>
    <property type="match status" value="1"/>
</dbReference>
<evidence type="ECO:0000256" key="1">
    <source>
        <dbReference type="SAM" id="MobiDB-lite"/>
    </source>
</evidence>
<evidence type="ECO:0000259" key="2">
    <source>
        <dbReference type="PROSITE" id="PS50206"/>
    </source>
</evidence>
<dbReference type="PANTHER" id="PTHR44086:SF10">
    <property type="entry name" value="THIOSULFATE SULFURTRANSFERASE_RHODANESE-LIKE DOMAIN-CONTAINING PROTEIN 3"/>
    <property type="match status" value="1"/>
</dbReference>
<gene>
    <name evidence="3" type="ORF">BFG52_08430</name>
</gene>
<dbReference type="PROSITE" id="PS50206">
    <property type="entry name" value="RHODANESE_3"/>
    <property type="match status" value="1"/>
</dbReference>
<dbReference type="SUPFAM" id="SSF52821">
    <property type="entry name" value="Rhodanese/Cell cycle control phosphatase"/>
    <property type="match status" value="1"/>
</dbReference>
<dbReference type="EMBL" id="CP016895">
    <property type="protein sequence ID" value="AOA58377.1"/>
    <property type="molecule type" value="Genomic_DNA"/>
</dbReference>
<reference evidence="4" key="1">
    <citation type="submission" date="2016-08" db="EMBL/GenBank/DDBJ databases">
        <authorList>
            <person name="Liu S."/>
        </authorList>
    </citation>
    <scope>NUCLEOTIDE SEQUENCE [LARGE SCALE GENOMIC DNA]</scope>
    <source>
        <strain evidence="4">BRTC-1</strain>
    </source>
</reference>
<proteinExistence type="predicted"/>
<dbReference type="OrthoDB" id="9789585at2"/>
<dbReference type="STRING" id="1789224.BFG52_08430"/>
<dbReference type="Pfam" id="PF00581">
    <property type="entry name" value="Rhodanese"/>
    <property type="match status" value="1"/>
</dbReference>
<dbReference type="AlphaFoldDB" id="A0A1B2LZM5"/>
<organism evidence="3 4">
    <name type="scientific">Acinetobacter larvae</name>
    <dbReference type="NCBI Taxonomy" id="1789224"/>
    <lineage>
        <taxon>Bacteria</taxon>
        <taxon>Pseudomonadati</taxon>
        <taxon>Pseudomonadota</taxon>
        <taxon>Gammaproteobacteria</taxon>
        <taxon>Moraxellales</taxon>
        <taxon>Moraxellaceae</taxon>
        <taxon>Acinetobacter</taxon>
    </lineage>
</organism>
<sequence length="169" mass="19015">MNIQLNPTPTLPLDHGTNSTQQSTEDILAQAQHDAQASQLNFSGSLSPIDAWALVQRGDAVLIDVRTNEERKFVGYIEESIHVAWATGTAFNRNPRFLKELEHKVSKQQVVLLLCRSGKRSALAAEAAFKAGFEQVYNVLEGFEGELDAKQQRNQYNGWKARHLPWQQE</sequence>
<dbReference type="InterPro" id="IPR001763">
    <property type="entry name" value="Rhodanese-like_dom"/>
</dbReference>